<proteinExistence type="predicted"/>
<accession>A0AAQ3KCM6</accession>
<organism evidence="2 3">
    <name type="scientific">Canna indica</name>
    <name type="common">Indian-shot</name>
    <dbReference type="NCBI Taxonomy" id="4628"/>
    <lineage>
        <taxon>Eukaryota</taxon>
        <taxon>Viridiplantae</taxon>
        <taxon>Streptophyta</taxon>
        <taxon>Embryophyta</taxon>
        <taxon>Tracheophyta</taxon>
        <taxon>Spermatophyta</taxon>
        <taxon>Magnoliopsida</taxon>
        <taxon>Liliopsida</taxon>
        <taxon>Zingiberales</taxon>
        <taxon>Cannaceae</taxon>
        <taxon>Canna</taxon>
    </lineage>
</organism>
<evidence type="ECO:0000259" key="1">
    <source>
        <dbReference type="Pfam" id="PF03407"/>
    </source>
</evidence>
<dbReference type="Proteomes" id="UP001327560">
    <property type="component" value="Chromosome 4"/>
</dbReference>
<sequence>MMWAQLDFLRMVLEKGYSFIFSDVDVMWFRNLMPHFYPDGDFQMSYDDFLIRRPEEFDQLANYSFSYVKSNRRSIEFYKFWYATLLPRLQLRSRMASASKASP</sequence>
<dbReference type="AlphaFoldDB" id="A0AAQ3KCM6"/>
<dbReference type="PANTHER" id="PTHR46038:SF16">
    <property type="entry name" value="GLYCOSYLTRANSFERASE"/>
    <property type="match status" value="1"/>
</dbReference>
<keyword evidence="3" id="KW-1185">Reference proteome</keyword>
<gene>
    <name evidence="2" type="ORF">Cni_G13753</name>
</gene>
<dbReference type="InterPro" id="IPR044821">
    <property type="entry name" value="At1g28695/At4g15970-like"/>
</dbReference>
<dbReference type="PANTHER" id="PTHR46038">
    <property type="entry name" value="EXPRESSED PROTEIN-RELATED"/>
    <property type="match status" value="1"/>
</dbReference>
<evidence type="ECO:0000313" key="3">
    <source>
        <dbReference type="Proteomes" id="UP001327560"/>
    </source>
</evidence>
<protein>
    <recommendedName>
        <fullName evidence="1">Nucleotide-diphospho-sugar transferase domain-containing protein</fullName>
    </recommendedName>
</protein>
<evidence type="ECO:0000313" key="2">
    <source>
        <dbReference type="EMBL" id="WOL05030.1"/>
    </source>
</evidence>
<dbReference type="EMBL" id="CP136893">
    <property type="protein sequence ID" value="WOL05030.1"/>
    <property type="molecule type" value="Genomic_DNA"/>
</dbReference>
<dbReference type="Pfam" id="PF03407">
    <property type="entry name" value="Nucleotid_trans"/>
    <property type="match status" value="1"/>
</dbReference>
<feature type="domain" description="Nucleotide-diphospho-sugar transferase" evidence="1">
    <location>
        <begin position="1"/>
        <end position="85"/>
    </location>
</feature>
<name>A0AAQ3KCM6_9LILI</name>
<reference evidence="2 3" key="1">
    <citation type="submission" date="2023-10" db="EMBL/GenBank/DDBJ databases">
        <title>Chromosome-scale genome assembly provides insights into flower coloration mechanisms of Canna indica.</title>
        <authorList>
            <person name="Li C."/>
        </authorList>
    </citation>
    <scope>NUCLEOTIDE SEQUENCE [LARGE SCALE GENOMIC DNA]</scope>
    <source>
        <tissue evidence="2">Flower</tissue>
    </source>
</reference>
<dbReference type="InterPro" id="IPR005069">
    <property type="entry name" value="Nucl-diP-sugar_transferase"/>
</dbReference>